<feature type="domain" description="Ig-like" evidence="9">
    <location>
        <begin position="252"/>
        <end position="337"/>
    </location>
</feature>
<dbReference type="CDD" id="cd20930">
    <property type="entry name" value="Ig3_Nectin-5_like"/>
    <property type="match status" value="1"/>
</dbReference>
<feature type="transmembrane region" description="Helical" evidence="7">
    <location>
        <begin position="350"/>
        <end position="374"/>
    </location>
</feature>
<dbReference type="RGD" id="1309505">
    <property type="gene designation" value="Nectin2"/>
</dbReference>
<keyword evidence="8" id="KW-0732">Signal</keyword>
<dbReference type="SUPFAM" id="SSF48726">
    <property type="entry name" value="Immunoglobulin"/>
    <property type="match status" value="3"/>
</dbReference>
<feature type="compositionally biased region" description="Basic residues" evidence="6">
    <location>
        <begin position="442"/>
        <end position="452"/>
    </location>
</feature>
<keyword evidence="5" id="KW-1015">Disulfide bond</keyword>
<dbReference type="InterPro" id="IPR013106">
    <property type="entry name" value="Ig_V-set"/>
</dbReference>
<organism evidence="10 11">
    <name type="scientific">Rattus norvegicus</name>
    <name type="common">Rat</name>
    <dbReference type="NCBI Taxonomy" id="10116"/>
    <lineage>
        <taxon>Eukaryota</taxon>
        <taxon>Metazoa</taxon>
        <taxon>Chordata</taxon>
        <taxon>Craniata</taxon>
        <taxon>Vertebrata</taxon>
        <taxon>Euteleostomi</taxon>
        <taxon>Mammalia</taxon>
        <taxon>Eutheria</taxon>
        <taxon>Euarchontoglires</taxon>
        <taxon>Glires</taxon>
        <taxon>Rodentia</taxon>
        <taxon>Myomorpha</taxon>
        <taxon>Muroidea</taxon>
        <taxon>Muridae</taxon>
        <taxon>Murinae</taxon>
        <taxon>Rattus</taxon>
    </lineage>
</organism>
<evidence type="ECO:0000313" key="10">
    <source>
        <dbReference type="Ensembl" id="ENSRNOP00000085213.2"/>
    </source>
</evidence>
<feature type="domain" description="Ig-like" evidence="9">
    <location>
        <begin position="153"/>
        <end position="242"/>
    </location>
</feature>
<protein>
    <submittedName>
        <fullName evidence="10">Nectin cell adhesion molecule 2</fullName>
    </submittedName>
</protein>
<dbReference type="AGR" id="RGD:1309505"/>
<reference evidence="10" key="3">
    <citation type="submission" date="2025-09" db="UniProtKB">
        <authorList>
            <consortium name="Ensembl"/>
        </authorList>
    </citation>
    <scope>IDENTIFICATION</scope>
    <source>
        <strain evidence="10">Brown Norway</strain>
    </source>
</reference>
<dbReference type="InterPro" id="IPR036179">
    <property type="entry name" value="Ig-like_dom_sf"/>
</dbReference>
<keyword evidence="13" id="KW-1267">Proteomics identification</keyword>
<feature type="compositionally biased region" description="Polar residues" evidence="6">
    <location>
        <begin position="467"/>
        <end position="487"/>
    </location>
</feature>
<dbReference type="PANTHER" id="PTHR47387">
    <property type="entry name" value="NECTIN-2"/>
    <property type="match status" value="1"/>
</dbReference>
<dbReference type="InterPro" id="IPR013162">
    <property type="entry name" value="CD80_C2-set"/>
</dbReference>
<dbReference type="Proteomes" id="UP000002494">
    <property type="component" value="Chromosome 1"/>
</dbReference>
<reference evidence="10" key="2">
    <citation type="submission" date="2025-08" db="UniProtKB">
        <authorList>
            <consortium name="Ensembl"/>
        </authorList>
    </citation>
    <scope>IDENTIFICATION</scope>
    <source>
        <strain evidence="10">Brown Norway</strain>
    </source>
</reference>
<feature type="chain" id="PRO_5046063003" evidence="8">
    <location>
        <begin position="32"/>
        <end position="487"/>
    </location>
</feature>
<evidence type="ECO:0000256" key="6">
    <source>
        <dbReference type="SAM" id="MobiDB-lite"/>
    </source>
</evidence>
<evidence type="ECO:0000313" key="12">
    <source>
        <dbReference type="RGD" id="1309505"/>
    </source>
</evidence>
<proteinExistence type="evidence at protein level"/>
<evidence type="ECO:0000313" key="11">
    <source>
        <dbReference type="Proteomes" id="UP000002494"/>
    </source>
</evidence>
<evidence type="ECO:0000256" key="2">
    <source>
        <dbReference type="ARBA" id="ARBA00022692"/>
    </source>
</evidence>
<dbReference type="InterPro" id="IPR013783">
    <property type="entry name" value="Ig-like_fold"/>
</dbReference>
<dbReference type="SMART" id="SM00409">
    <property type="entry name" value="IG"/>
    <property type="match status" value="3"/>
</dbReference>
<dbReference type="InterPro" id="IPR003599">
    <property type="entry name" value="Ig_sub"/>
</dbReference>
<keyword evidence="3 7" id="KW-1133">Transmembrane helix</keyword>
<comment type="subcellular location">
    <subcellularLocation>
        <location evidence="1">Membrane</location>
        <topology evidence="1">Single-pass type I membrane protein</topology>
    </subcellularLocation>
</comment>
<gene>
    <name evidence="10 12" type="primary">Nectin2</name>
</gene>
<reference evidence="10" key="1">
    <citation type="submission" date="2024-01" db="EMBL/GenBank/DDBJ databases">
        <title>GRCr8: a new rat reference genome assembly contstructed from accurate long reads and long range scaffolding.</title>
        <authorList>
            <person name="Doris P.A."/>
            <person name="Kalbfleisch T."/>
            <person name="Li K."/>
            <person name="Howe K."/>
            <person name="Wood J."/>
        </authorList>
    </citation>
    <scope>NUCLEOTIDE SEQUENCE [LARGE SCALE GENOMIC DNA]</scope>
    <source>
        <strain evidence="10">Brown Norway</strain>
    </source>
</reference>
<accession>A0A8I6A2S9</accession>
<evidence type="ECO:0000256" key="8">
    <source>
        <dbReference type="SAM" id="SignalP"/>
    </source>
</evidence>
<evidence type="ECO:0000256" key="4">
    <source>
        <dbReference type="ARBA" id="ARBA00023136"/>
    </source>
</evidence>
<dbReference type="PROSITE" id="PS50835">
    <property type="entry name" value="IG_LIKE"/>
    <property type="match status" value="3"/>
</dbReference>
<name>A0A8I6A2S9_RAT</name>
<feature type="domain" description="Ig-like" evidence="9">
    <location>
        <begin position="14"/>
        <end position="131"/>
    </location>
</feature>
<evidence type="ECO:0000256" key="7">
    <source>
        <dbReference type="SAM" id="Phobius"/>
    </source>
</evidence>
<dbReference type="Gene3D" id="2.60.40.10">
    <property type="entry name" value="Immunoglobulins"/>
    <property type="match status" value="3"/>
</dbReference>
<evidence type="ECO:0000259" key="9">
    <source>
        <dbReference type="PROSITE" id="PS50835"/>
    </source>
</evidence>
<evidence type="ECO:0000256" key="1">
    <source>
        <dbReference type="ARBA" id="ARBA00004479"/>
    </source>
</evidence>
<dbReference type="GO" id="GO:0005886">
    <property type="term" value="C:plasma membrane"/>
    <property type="evidence" value="ECO:0007669"/>
    <property type="project" value="UniProtKB-SubCell"/>
</dbReference>
<keyword evidence="2 7" id="KW-0812">Transmembrane</keyword>
<feature type="compositionally biased region" description="Polar residues" evidence="6">
    <location>
        <begin position="429"/>
        <end position="440"/>
    </location>
</feature>
<dbReference type="AlphaFoldDB" id="A0A8I6A2S9"/>
<dbReference type="GO" id="GO:0007155">
    <property type="term" value="P:cell adhesion"/>
    <property type="evidence" value="ECO:0007669"/>
    <property type="project" value="UniProtKB-KW"/>
</dbReference>
<dbReference type="SMART" id="SM00406">
    <property type="entry name" value="IGv"/>
    <property type="match status" value="1"/>
</dbReference>
<dbReference type="CDD" id="cd07703">
    <property type="entry name" value="IgC1_2_Nectin-2_Necl-5_like"/>
    <property type="match status" value="1"/>
</dbReference>
<dbReference type="Pfam" id="PF08205">
    <property type="entry name" value="C2-set_2"/>
    <property type="match status" value="1"/>
</dbReference>
<dbReference type="GO" id="GO:0050839">
    <property type="term" value="F:cell adhesion molecule binding"/>
    <property type="evidence" value="ECO:0007669"/>
    <property type="project" value="UniProtKB-ARBA"/>
</dbReference>
<keyword evidence="4 7" id="KW-0472">Membrane</keyword>
<dbReference type="PANTHER" id="PTHR47387:SF1">
    <property type="entry name" value="NECTIN-2"/>
    <property type="match status" value="1"/>
</dbReference>
<dbReference type="Pfam" id="PF07686">
    <property type="entry name" value="V-set"/>
    <property type="match status" value="1"/>
</dbReference>
<dbReference type="GeneTree" id="ENSGT00940000161167"/>
<feature type="signal peptide" evidence="8">
    <location>
        <begin position="1"/>
        <end position="31"/>
    </location>
</feature>
<sequence>MARAAVLPPSRLSPTLPLLPLLLLLLQETGAQDVRVRVLPEVRGRLGGTVELPCHLLPPTTERVSQVTWQRLDGTVVAAFHPSFGVDFPNSQFNKDRLSFVRAKQEANADLRDATLAFRGLRVEDEGNYTCEFATFPNGTRRGVTWLRVIAQPENHAEAQEVTIGPQSVAVARCISTGGRPPARITWISSLGGEARDIQEPGLQAGTVTVISRYSMVPVGRADGVKVTCRVEHESLEEPELLPVILSVRYPPEVSISGYDDNWYLGRSEATLTCEVRSNPEPTGYDWSTTSGVFPASAVAQGSQLLVHSVDRMVNTTFICTATNAVGTGRAEQVILVRDTPQASRDVGPLVWGAVGGTLLVLLLAGGFLALILLRGRRRRKSPGGGGSDGDRGSYDPKTQSHLARQEQGPREASLEASSLPSSPPQWLAQASSSADNSGRSRGFRRPTRKKNWKDLPPISHPPQRPSWRNQKCPHNSSLWDPRNTAQ</sequence>
<feature type="region of interest" description="Disordered" evidence="6">
    <location>
        <begin position="379"/>
        <end position="487"/>
    </location>
</feature>
<feature type="compositionally biased region" description="Basic and acidic residues" evidence="6">
    <location>
        <begin position="404"/>
        <end position="414"/>
    </location>
</feature>
<evidence type="ECO:0007829" key="13">
    <source>
        <dbReference type="PeptideAtlas" id="A0A8I6A2S9"/>
    </source>
</evidence>
<dbReference type="InterPro" id="IPR007110">
    <property type="entry name" value="Ig-like_dom"/>
</dbReference>
<evidence type="ECO:0000256" key="3">
    <source>
        <dbReference type="ARBA" id="ARBA00022989"/>
    </source>
</evidence>
<evidence type="ECO:0000256" key="5">
    <source>
        <dbReference type="ARBA" id="ARBA00023157"/>
    </source>
</evidence>
<keyword evidence="11" id="KW-1185">Reference proteome</keyword>
<dbReference type="Ensembl" id="ENSRNOT00000117594.2">
    <property type="protein sequence ID" value="ENSRNOP00000085213.2"/>
    <property type="gene ID" value="ENSRNOG00000018730.9"/>
</dbReference>
<dbReference type="InterPro" id="IPR052659">
    <property type="entry name" value="Nectin/PVR"/>
</dbReference>